<reference evidence="2 3" key="1">
    <citation type="submission" date="2020-06" db="EMBL/GenBank/DDBJ databases">
        <title>Genomic analysis of Salicibibacter sp. NKC5-3.</title>
        <authorList>
            <person name="Oh Y.J."/>
        </authorList>
    </citation>
    <scope>NUCLEOTIDE SEQUENCE [LARGE SCALE GENOMIC DNA]</scope>
    <source>
        <strain evidence="2 3">NKC5-3</strain>
    </source>
</reference>
<dbReference type="EMBL" id="CP054705">
    <property type="protein sequence ID" value="QQK76185.1"/>
    <property type="molecule type" value="Genomic_DNA"/>
</dbReference>
<dbReference type="InterPro" id="IPR008983">
    <property type="entry name" value="Tumour_necrosis_fac-like_dom"/>
</dbReference>
<sequence length="299" mass="29609">MPFDKNIHLGGHRYRGHHPKELPKKKDDHCCSEIPQKDCCVITGPTGPTGPTGATGSIGPTGATGSTGATGATGESGAIGPTGPTGPTGESGPTGPTGATGDIGPTGPTGPTGEDGPIGPTGPTGDVGPTGPTGSTGPTGPTGDIGPTGPTGPTGATGEVVLAYGSLRGSSVETPGEDFEPVPFNIVGPLSDTITVSGTGNELVVGESGIYQITVSINAEATTDPDPDQPFLDAIITVNGTPIFGDTTTFFKIANRSSSTFVVQAALNAGDEVGVSIRTDFPDILGYMNRSLTIVQLSD</sequence>
<dbReference type="PANTHER" id="PTHR24637">
    <property type="entry name" value="COLLAGEN"/>
    <property type="match status" value="1"/>
</dbReference>
<feature type="compositionally biased region" description="Basic and acidic residues" evidence="1">
    <location>
        <begin position="19"/>
        <end position="29"/>
    </location>
</feature>
<dbReference type="AlphaFoldDB" id="A0A7T6Z396"/>
<keyword evidence="3" id="KW-1185">Reference proteome</keyword>
<dbReference type="PANTHER" id="PTHR24637:SF422">
    <property type="entry name" value="COLLAGEN IV NC1 DOMAIN-CONTAINING PROTEIN"/>
    <property type="match status" value="1"/>
</dbReference>
<name>A0A7T6Z396_9BACI</name>
<dbReference type="Proteomes" id="UP000595823">
    <property type="component" value="Chromosome"/>
</dbReference>
<gene>
    <name evidence="2" type="ORF">HUG15_11865</name>
</gene>
<evidence type="ECO:0000256" key="1">
    <source>
        <dbReference type="SAM" id="MobiDB-lite"/>
    </source>
</evidence>
<evidence type="ECO:0000313" key="2">
    <source>
        <dbReference type="EMBL" id="QQK76185.1"/>
    </source>
</evidence>
<accession>A0A7T6Z396</accession>
<feature type="region of interest" description="Disordered" evidence="1">
    <location>
        <begin position="1"/>
        <end position="29"/>
    </location>
</feature>
<dbReference type="Gene3D" id="2.60.120.40">
    <property type="match status" value="1"/>
</dbReference>
<feature type="region of interest" description="Disordered" evidence="1">
    <location>
        <begin position="51"/>
        <end position="158"/>
    </location>
</feature>
<dbReference type="RefSeq" id="WP_200123320.1">
    <property type="nucleotide sequence ID" value="NZ_CP054705.1"/>
</dbReference>
<protein>
    <recommendedName>
        <fullName evidence="4">Collagen-like protein</fullName>
    </recommendedName>
</protein>
<evidence type="ECO:0008006" key="4">
    <source>
        <dbReference type="Google" id="ProtNLM"/>
    </source>
</evidence>
<proteinExistence type="predicted"/>
<organism evidence="2 3">
    <name type="scientific">Salicibibacter cibarius</name>
    <dbReference type="NCBI Taxonomy" id="2743000"/>
    <lineage>
        <taxon>Bacteria</taxon>
        <taxon>Bacillati</taxon>
        <taxon>Bacillota</taxon>
        <taxon>Bacilli</taxon>
        <taxon>Bacillales</taxon>
        <taxon>Bacillaceae</taxon>
        <taxon>Salicibibacter</taxon>
    </lineage>
</organism>
<evidence type="ECO:0000313" key="3">
    <source>
        <dbReference type="Proteomes" id="UP000595823"/>
    </source>
</evidence>
<dbReference type="KEGG" id="scia:HUG15_11865"/>